<name>A0ABT3FBU2_9PSED</name>
<proteinExistence type="predicted"/>
<dbReference type="Proteomes" id="UP001061999">
    <property type="component" value="Unassembled WGS sequence"/>
</dbReference>
<evidence type="ECO:0000313" key="1">
    <source>
        <dbReference type="EMBL" id="MCW1246538.1"/>
    </source>
</evidence>
<dbReference type="EMBL" id="JAOSHO010000309">
    <property type="protein sequence ID" value="MCW1246538.1"/>
    <property type="molecule type" value="Genomic_DNA"/>
</dbReference>
<accession>A0ABT3FBU2</accession>
<gene>
    <name evidence="1" type="ORF">OC610_19145</name>
</gene>
<organism evidence="1 2">
    <name type="scientific">Pseudomonas agronomica</name>
    <dbReference type="NCBI Taxonomy" id="2979328"/>
    <lineage>
        <taxon>Bacteria</taxon>
        <taxon>Pseudomonadati</taxon>
        <taxon>Pseudomonadota</taxon>
        <taxon>Gammaproteobacteria</taxon>
        <taxon>Pseudomonadales</taxon>
        <taxon>Pseudomonadaceae</taxon>
        <taxon>Pseudomonas</taxon>
    </lineage>
</organism>
<protein>
    <submittedName>
        <fullName evidence="1">Uncharacterized protein</fullName>
    </submittedName>
</protein>
<comment type="caution">
    <text evidence="1">The sequence shown here is derived from an EMBL/GenBank/DDBJ whole genome shotgun (WGS) entry which is preliminary data.</text>
</comment>
<evidence type="ECO:0000313" key="2">
    <source>
        <dbReference type="Proteomes" id="UP001061999"/>
    </source>
</evidence>
<dbReference type="RefSeq" id="WP_264429860.1">
    <property type="nucleotide sequence ID" value="NZ_JAOSHO010000309.1"/>
</dbReference>
<keyword evidence="2" id="KW-1185">Reference proteome</keyword>
<reference evidence="1" key="1">
    <citation type="submission" date="2022-07" db="EMBL/GenBank/DDBJ databases">
        <title>Pseudomonas agronomica sp. nov.: a novel bacterium with biotechnological application in the synthesis of biofertilizers from valorized agricultural residues.</title>
        <authorList>
            <person name="Robas M."/>
            <person name="Fernandez V.M."/>
            <person name="Luna L."/>
            <person name="Provanza A."/>
            <person name="Jimenez P.A."/>
        </authorList>
    </citation>
    <scope>NUCLEOTIDE SEQUENCE</scope>
    <source>
        <strain evidence="1">SAICEU22T</strain>
    </source>
</reference>
<sequence>MTRIGNRQNQRESYESAPNFVGWNARACPFDYLKNAARYLAVNLLPLTLPACYPREVLNLIIAGGALALSEFLAGEVKDKKQGAWITEHLSIIKAQTFF</sequence>